<dbReference type="Pfam" id="PF25310">
    <property type="entry name" value="VG15"/>
    <property type="match status" value="1"/>
</dbReference>
<dbReference type="Proteomes" id="UP000662200">
    <property type="component" value="Unassembled WGS sequence"/>
</dbReference>
<sequence length="360" mass="40409">MSTSARQQEADRASIAFHLALTRIGAKTIADALRLWTNVPPTRTAAVSATWLRQAIHLVMTRRARARDLAMAYYRLARALRTGRTVADPRRPEPRYVTLDMLRREFNALSGKPAAPEPNDNEDQDQDQDQEEDEGGRDDANTAIEIEEGGEDAEADRILVEEIAALDRRERERERAAEAEAKTALEQLGTGNLDRKLGKTDTSASGDDVDAARDQAHRKAGTRQAATAERIVLDGGRGQLWTLTETDRRVIGYARVSRSGTPCGWCAMLISRGAVYRSRRSATHADGDRYHDNCHCYAEPLYSRQQMGSDLFDLNRQYAADWPRVTRGLSGARALSAWRRHIRQQQRRAQEARRTSVQEA</sequence>
<comment type="caution">
    <text evidence="2">The sequence shown here is derived from an EMBL/GenBank/DDBJ whole genome shotgun (WGS) entry which is preliminary data.</text>
</comment>
<feature type="region of interest" description="Disordered" evidence="1">
    <location>
        <begin position="110"/>
        <end position="138"/>
    </location>
</feature>
<reference evidence="2" key="2">
    <citation type="submission" date="2020-09" db="EMBL/GenBank/DDBJ databases">
        <authorList>
            <person name="Sun Q."/>
            <person name="Ohkuma M."/>
        </authorList>
    </citation>
    <scope>NUCLEOTIDE SEQUENCE</scope>
    <source>
        <strain evidence="2">JCM 3091</strain>
    </source>
</reference>
<feature type="compositionally biased region" description="Acidic residues" evidence="1">
    <location>
        <begin position="119"/>
        <end position="136"/>
    </location>
</feature>
<feature type="compositionally biased region" description="Basic and acidic residues" evidence="1">
    <location>
        <begin position="174"/>
        <end position="183"/>
    </location>
</feature>
<accession>A0A8J3BJF1</accession>
<evidence type="ECO:0000256" key="1">
    <source>
        <dbReference type="SAM" id="MobiDB-lite"/>
    </source>
</evidence>
<organism evidence="2 3">
    <name type="scientific">Pilimelia terevasa</name>
    <dbReference type="NCBI Taxonomy" id="53372"/>
    <lineage>
        <taxon>Bacteria</taxon>
        <taxon>Bacillati</taxon>
        <taxon>Actinomycetota</taxon>
        <taxon>Actinomycetes</taxon>
        <taxon>Micromonosporales</taxon>
        <taxon>Micromonosporaceae</taxon>
        <taxon>Pilimelia</taxon>
    </lineage>
</organism>
<proteinExistence type="predicted"/>
<name>A0A8J3BJF1_9ACTN</name>
<feature type="region of interest" description="Disordered" evidence="1">
    <location>
        <begin position="174"/>
        <end position="225"/>
    </location>
</feature>
<evidence type="ECO:0008006" key="4">
    <source>
        <dbReference type="Google" id="ProtNLM"/>
    </source>
</evidence>
<dbReference type="InterPro" id="IPR057369">
    <property type="entry name" value="VG15"/>
</dbReference>
<keyword evidence="3" id="KW-1185">Reference proteome</keyword>
<dbReference type="AlphaFoldDB" id="A0A8J3BJF1"/>
<dbReference type="EMBL" id="BMQC01000001">
    <property type="protein sequence ID" value="GGK13171.1"/>
    <property type="molecule type" value="Genomic_DNA"/>
</dbReference>
<reference evidence="2" key="1">
    <citation type="journal article" date="2014" name="Int. J. Syst. Evol. Microbiol.">
        <title>Complete genome sequence of Corynebacterium casei LMG S-19264T (=DSM 44701T), isolated from a smear-ripened cheese.</title>
        <authorList>
            <consortium name="US DOE Joint Genome Institute (JGI-PGF)"/>
            <person name="Walter F."/>
            <person name="Albersmeier A."/>
            <person name="Kalinowski J."/>
            <person name="Ruckert C."/>
        </authorList>
    </citation>
    <scope>NUCLEOTIDE SEQUENCE</scope>
    <source>
        <strain evidence="2">JCM 3091</strain>
    </source>
</reference>
<evidence type="ECO:0000313" key="2">
    <source>
        <dbReference type="EMBL" id="GGK13171.1"/>
    </source>
</evidence>
<gene>
    <name evidence="2" type="ORF">GCM10010124_02160</name>
</gene>
<dbReference type="RefSeq" id="WP_189112238.1">
    <property type="nucleotide sequence ID" value="NZ_BMQC01000001.1"/>
</dbReference>
<protein>
    <recommendedName>
        <fullName evidence="4">Minor capsid protein</fullName>
    </recommendedName>
</protein>
<evidence type="ECO:0000313" key="3">
    <source>
        <dbReference type="Proteomes" id="UP000662200"/>
    </source>
</evidence>